<dbReference type="Proteomes" id="UP000054621">
    <property type="component" value="Unassembled WGS sequence"/>
</dbReference>
<accession>A0A0W0YU32</accession>
<gene>
    <name evidence="1" type="ORF">Lsai_0139</name>
</gene>
<evidence type="ECO:0000313" key="1">
    <source>
        <dbReference type="EMBL" id="KTD60389.1"/>
    </source>
</evidence>
<evidence type="ECO:0000313" key="2">
    <source>
        <dbReference type="Proteomes" id="UP000054621"/>
    </source>
</evidence>
<sequence length="163" mass="18836">MPKLERNKKIDKFIKTSFQPIRNVMKALLNNKDHISNEEENLLSMEYNALFAYEERVVSEFRTLQIEHAPSPTSVQRIYESSAEAAKIAIEQLKEHPDSNGLILRNLEEVTNFCTTALTQDNGLKFFDVKGFDIEAMKKVNSDIQESWEHFLKKDTNALLRSS</sequence>
<comment type="caution">
    <text evidence="1">The sequence shown here is derived from an EMBL/GenBank/DDBJ whole genome shotgun (WGS) entry which is preliminary data.</text>
</comment>
<protein>
    <submittedName>
        <fullName evidence="1">Uncharacterized protein</fullName>
    </submittedName>
</protein>
<dbReference type="EMBL" id="LNYV01000002">
    <property type="protein sequence ID" value="KTD60389.1"/>
    <property type="molecule type" value="Genomic_DNA"/>
</dbReference>
<dbReference type="STRING" id="28087.Lsai_0139"/>
<organism evidence="1 2">
    <name type="scientific">Legionella sainthelensi</name>
    <dbReference type="NCBI Taxonomy" id="28087"/>
    <lineage>
        <taxon>Bacteria</taxon>
        <taxon>Pseudomonadati</taxon>
        <taxon>Pseudomonadota</taxon>
        <taxon>Gammaproteobacteria</taxon>
        <taxon>Legionellales</taxon>
        <taxon>Legionellaceae</taxon>
        <taxon>Legionella</taxon>
    </lineage>
</organism>
<reference evidence="1 2" key="1">
    <citation type="submission" date="2015-11" db="EMBL/GenBank/DDBJ databases">
        <title>Genomic analysis of 38 Legionella species identifies large and diverse effector repertoires.</title>
        <authorList>
            <person name="Burstein D."/>
            <person name="Amaro F."/>
            <person name="Zusman T."/>
            <person name="Lifshitz Z."/>
            <person name="Cohen O."/>
            <person name="Gilbert J.A."/>
            <person name="Pupko T."/>
            <person name="Shuman H.A."/>
            <person name="Segal G."/>
        </authorList>
    </citation>
    <scope>NUCLEOTIDE SEQUENCE [LARGE SCALE GENOMIC DNA]</scope>
    <source>
        <strain evidence="1 2">Mt.St.Helens-4</strain>
    </source>
</reference>
<dbReference type="eggNOG" id="ENOG5031V2G">
    <property type="taxonomic scope" value="Bacteria"/>
</dbReference>
<name>A0A0W0YU32_9GAMM</name>
<dbReference type="AlphaFoldDB" id="A0A0W0YU32"/>
<dbReference type="RefSeq" id="WP_027271684.1">
    <property type="nucleotide sequence ID" value="NZ_CAAAJE010000021.1"/>
</dbReference>
<dbReference type="OrthoDB" id="5652606at2"/>
<proteinExistence type="predicted"/>
<dbReference type="PATRIC" id="fig|28087.4.peg.149"/>